<keyword evidence="3" id="KW-1185">Reference proteome</keyword>
<sequence length="71" mass="7543">MKFVNGIYTKIMNKVEEFKNDESGSQTLEWIGIAAVIVILVGVVSTAMSGASGIGEDVVNKIRDLISQIGG</sequence>
<proteinExistence type="predicted"/>
<dbReference type="AlphaFoldDB" id="A0A1I1WHG1"/>
<keyword evidence="1" id="KW-0472">Membrane</keyword>
<protein>
    <recommendedName>
        <fullName evidence="4">Pilus assembly protein Flp/PilA</fullName>
    </recommendedName>
</protein>
<name>A0A1I1WHG1_9BACI</name>
<accession>A0A1I1WHG1</accession>
<evidence type="ECO:0008006" key="4">
    <source>
        <dbReference type="Google" id="ProtNLM"/>
    </source>
</evidence>
<reference evidence="3" key="1">
    <citation type="submission" date="2016-10" db="EMBL/GenBank/DDBJ databases">
        <authorList>
            <person name="Varghese N."/>
            <person name="Submissions S."/>
        </authorList>
    </citation>
    <scope>NUCLEOTIDE SEQUENCE [LARGE SCALE GENOMIC DNA]</scope>
    <source>
        <strain evidence="3">DSM 22530</strain>
    </source>
</reference>
<dbReference type="Proteomes" id="UP000199474">
    <property type="component" value="Unassembled WGS sequence"/>
</dbReference>
<dbReference type="STRING" id="640948.SAMN05216238_10668"/>
<gene>
    <name evidence="2" type="ORF">SAMN05216238_10668</name>
</gene>
<evidence type="ECO:0000256" key="1">
    <source>
        <dbReference type="SAM" id="Phobius"/>
    </source>
</evidence>
<dbReference type="EMBL" id="FOMR01000006">
    <property type="protein sequence ID" value="SFD94577.1"/>
    <property type="molecule type" value="Genomic_DNA"/>
</dbReference>
<keyword evidence="1" id="KW-1133">Transmembrane helix</keyword>
<keyword evidence="1" id="KW-0812">Transmembrane</keyword>
<evidence type="ECO:0000313" key="2">
    <source>
        <dbReference type="EMBL" id="SFD94577.1"/>
    </source>
</evidence>
<organism evidence="2 3">
    <name type="scientific">Lentibacillus persicus</name>
    <dbReference type="NCBI Taxonomy" id="640948"/>
    <lineage>
        <taxon>Bacteria</taxon>
        <taxon>Bacillati</taxon>
        <taxon>Bacillota</taxon>
        <taxon>Bacilli</taxon>
        <taxon>Bacillales</taxon>
        <taxon>Bacillaceae</taxon>
        <taxon>Lentibacillus</taxon>
    </lineage>
</organism>
<dbReference type="RefSeq" id="WP_090084726.1">
    <property type="nucleotide sequence ID" value="NZ_FOMR01000006.1"/>
</dbReference>
<dbReference type="OrthoDB" id="2472536at2"/>
<feature type="transmembrane region" description="Helical" evidence="1">
    <location>
        <begin position="30"/>
        <end position="54"/>
    </location>
</feature>
<evidence type="ECO:0000313" key="3">
    <source>
        <dbReference type="Proteomes" id="UP000199474"/>
    </source>
</evidence>